<dbReference type="GO" id="GO:0033202">
    <property type="term" value="C:DNA helicase complex"/>
    <property type="evidence" value="ECO:0007669"/>
    <property type="project" value="TreeGrafter"/>
</dbReference>
<dbReference type="AlphaFoldDB" id="A0A8E3ZJ81"/>
<name>A0A8E3ZJ81_9FIRM</name>
<dbReference type="CDD" id="cd18807">
    <property type="entry name" value="SF1_C_UvrD"/>
    <property type="match status" value="1"/>
</dbReference>
<evidence type="ECO:0000256" key="5">
    <source>
        <dbReference type="ARBA" id="ARBA00022840"/>
    </source>
</evidence>
<organism evidence="14 15">
    <name type="scientific">Dialister hominis</name>
    <dbReference type="NCBI Taxonomy" id="2582419"/>
    <lineage>
        <taxon>Bacteria</taxon>
        <taxon>Bacillati</taxon>
        <taxon>Bacillota</taxon>
        <taxon>Negativicutes</taxon>
        <taxon>Veillonellales</taxon>
        <taxon>Veillonellaceae</taxon>
        <taxon>Dialister</taxon>
    </lineage>
</organism>
<evidence type="ECO:0000313" key="14">
    <source>
        <dbReference type="EMBL" id="BBK24155.1"/>
    </source>
</evidence>
<dbReference type="PROSITE" id="PS51217">
    <property type="entry name" value="UVRD_HELICASE_CTER"/>
    <property type="match status" value="1"/>
</dbReference>
<dbReference type="InterPro" id="IPR000212">
    <property type="entry name" value="DNA_helicase_UvrD/REP"/>
</dbReference>
<comment type="similarity">
    <text evidence="1">Belongs to the helicase family. UvrD subfamily.</text>
</comment>
<dbReference type="Gene3D" id="1.10.486.10">
    <property type="entry name" value="PCRA, domain 4"/>
    <property type="match status" value="1"/>
</dbReference>
<dbReference type="GO" id="GO:0016787">
    <property type="term" value="F:hydrolase activity"/>
    <property type="evidence" value="ECO:0007669"/>
    <property type="project" value="UniProtKB-UniRule"/>
</dbReference>
<dbReference type="PROSITE" id="PS51198">
    <property type="entry name" value="UVRD_HELICASE_ATP_BIND"/>
    <property type="match status" value="1"/>
</dbReference>
<proteinExistence type="inferred from homology"/>
<evidence type="ECO:0000259" key="12">
    <source>
        <dbReference type="PROSITE" id="PS51198"/>
    </source>
</evidence>
<evidence type="ECO:0000259" key="13">
    <source>
        <dbReference type="PROSITE" id="PS51217"/>
    </source>
</evidence>
<dbReference type="GO" id="GO:0000725">
    <property type="term" value="P:recombinational repair"/>
    <property type="evidence" value="ECO:0007669"/>
    <property type="project" value="TreeGrafter"/>
</dbReference>
<dbReference type="Gene3D" id="1.10.10.160">
    <property type="match status" value="1"/>
</dbReference>
<dbReference type="EMBL" id="AP019697">
    <property type="protein sequence ID" value="BBK24155.1"/>
    <property type="molecule type" value="Genomic_DNA"/>
</dbReference>
<reference evidence="15" key="1">
    <citation type="submission" date="2019-05" db="EMBL/GenBank/DDBJ databases">
        <title>Complete genome sequencing of Dialister sp. strain 5BBH33.</title>
        <authorList>
            <person name="Sakamoto M."/>
            <person name="Murakami T."/>
            <person name="Mori H."/>
        </authorList>
    </citation>
    <scope>NUCLEOTIDE SEQUENCE [LARGE SCALE GENOMIC DNA]</scope>
    <source>
        <strain evidence="15">5BBH33</strain>
    </source>
</reference>
<sequence length="716" mass="82343">MDILEGLNEKQIEAVTTTEGYVRVIAGAGSGKTRALASRFAYLVNDLGIMPGHILCVTFTNKSAREMAMRIHRLTGDNDTGYINTFHGFCVSVLQEDSFAVSYPKNFLVIDNSDIDEMLAIIYEEMGLTLRDMPFNKARDMIEMKKCVWEPEYYKDMIAMPLQVLYERYHTATTVQDIIFYGYLYQEKKCFALDYNDLIKFTLYIFEENEEIRLKWQKLLEYIMLDEFQDIDPLQYKLMEALCGYHNNLFIVGDPDQTIYTWRGANIRFLLDFDKKFPNVKTILMNDNYRSSPEILAAANSLIAKNKNRFNKNLIAHRPSGPKVTCFMGKTAGEEADRVAKEIIELHKKGVPYKDITLLYRAHYVTRNLEEKLLKKKIPYTIYSGTQFFGRMEIKDALCYLRMIVSQDDMAFRRIINKPKRNIGQRRMEFLTNYASENGCTLFEALRKNVEEPTLKRTGAADFIELIDTFAKDSEGKPVSEVLSAILDESGYEKMLRTEGSQERLDNLAELKQSVFEYETTCGEETNIVHYLEHAALFSSMDTGEGQDKVKLMTVHTAKGLEFPYVFICGMNEGIFPSRKTRTVNGMEEERRLAFVAMTRAEKALYITEAGGANLDGSPRYPSRFILDIDRDKLEFDSPVDEQLMKETMVYVGRSTAFLQEDKDETTMEAGTRVRHPVFGPGTIVEVDGSAHAYLIKFDSMPTMRQISFHARLFKL</sequence>
<protein>
    <recommendedName>
        <fullName evidence="9">DNA 3'-5' helicase</fullName>
        <ecNumber evidence="9">5.6.2.4</ecNumber>
    </recommendedName>
</protein>
<dbReference type="Pfam" id="PF00580">
    <property type="entry name" value="UvrD-helicase"/>
    <property type="match status" value="1"/>
</dbReference>
<keyword evidence="5 11" id="KW-0067">ATP-binding</keyword>
<dbReference type="CDD" id="cd17932">
    <property type="entry name" value="DEXQc_UvrD"/>
    <property type="match status" value="1"/>
</dbReference>
<evidence type="ECO:0000256" key="3">
    <source>
        <dbReference type="ARBA" id="ARBA00022801"/>
    </source>
</evidence>
<dbReference type="SUPFAM" id="SSF52540">
    <property type="entry name" value="P-loop containing nucleoside triphosphate hydrolases"/>
    <property type="match status" value="1"/>
</dbReference>
<evidence type="ECO:0000256" key="4">
    <source>
        <dbReference type="ARBA" id="ARBA00022806"/>
    </source>
</evidence>
<evidence type="ECO:0000256" key="7">
    <source>
        <dbReference type="ARBA" id="ARBA00023235"/>
    </source>
</evidence>
<dbReference type="InterPro" id="IPR013986">
    <property type="entry name" value="DExx_box_DNA_helicase_dom_sf"/>
</dbReference>
<gene>
    <name evidence="14" type="primary">pcrA_1</name>
    <name evidence="14" type="ORF">Dia5BBH33_00900</name>
</gene>
<dbReference type="RefSeq" id="WP_143332125.1">
    <property type="nucleotide sequence ID" value="NZ_AP019697.1"/>
</dbReference>
<comment type="catalytic activity">
    <reaction evidence="10">
        <text>ATP + H2O = ADP + phosphate + H(+)</text>
        <dbReference type="Rhea" id="RHEA:13065"/>
        <dbReference type="ChEBI" id="CHEBI:15377"/>
        <dbReference type="ChEBI" id="CHEBI:15378"/>
        <dbReference type="ChEBI" id="CHEBI:30616"/>
        <dbReference type="ChEBI" id="CHEBI:43474"/>
        <dbReference type="ChEBI" id="CHEBI:456216"/>
        <dbReference type="EC" id="5.6.2.4"/>
    </reaction>
</comment>
<keyword evidence="2 11" id="KW-0547">Nucleotide-binding</keyword>
<evidence type="ECO:0000256" key="6">
    <source>
        <dbReference type="ARBA" id="ARBA00023125"/>
    </source>
</evidence>
<dbReference type="Proteomes" id="UP000320585">
    <property type="component" value="Chromosome"/>
</dbReference>
<keyword evidence="7" id="KW-0413">Isomerase</keyword>
<dbReference type="InterPro" id="IPR014017">
    <property type="entry name" value="DNA_helicase_UvrD-like_C"/>
</dbReference>
<comment type="catalytic activity">
    <reaction evidence="8">
        <text>Couples ATP hydrolysis with the unwinding of duplex DNA by translocating in the 3'-5' direction.</text>
        <dbReference type="EC" id="5.6.2.4"/>
    </reaction>
</comment>
<evidence type="ECO:0000256" key="1">
    <source>
        <dbReference type="ARBA" id="ARBA00009922"/>
    </source>
</evidence>
<feature type="domain" description="UvrD-like helicase ATP-binding" evidence="12">
    <location>
        <begin position="5"/>
        <end position="292"/>
    </location>
</feature>
<keyword evidence="4 11" id="KW-0347">Helicase</keyword>
<evidence type="ECO:0000313" key="15">
    <source>
        <dbReference type="Proteomes" id="UP000320585"/>
    </source>
</evidence>
<dbReference type="InterPro" id="IPR014016">
    <property type="entry name" value="UvrD-like_ATP-bd"/>
</dbReference>
<dbReference type="GeneID" id="92715308"/>
<evidence type="ECO:0000256" key="2">
    <source>
        <dbReference type="ARBA" id="ARBA00022741"/>
    </source>
</evidence>
<keyword evidence="15" id="KW-1185">Reference proteome</keyword>
<keyword evidence="6" id="KW-0238">DNA-binding</keyword>
<dbReference type="Gene3D" id="3.40.50.300">
    <property type="entry name" value="P-loop containing nucleotide triphosphate hydrolases"/>
    <property type="match status" value="2"/>
</dbReference>
<dbReference type="GO" id="GO:0005829">
    <property type="term" value="C:cytosol"/>
    <property type="evidence" value="ECO:0007669"/>
    <property type="project" value="TreeGrafter"/>
</dbReference>
<dbReference type="Pfam" id="PF13361">
    <property type="entry name" value="UvrD_C"/>
    <property type="match status" value="1"/>
</dbReference>
<dbReference type="EC" id="5.6.2.4" evidence="9"/>
<dbReference type="PANTHER" id="PTHR11070">
    <property type="entry name" value="UVRD / RECB / PCRA DNA HELICASE FAMILY MEMBER"/>
    <property type="match status" value="1"/>
</dbReference>
<evidence type="ECO:0000256" key="8">
    <source>
        <dbReference type="ARBA" id="ARBA00034617"/>
    </source>
</evidence>
<evidence type="ECO:0000256" key="10">
    <source>
        <dbReference type="ARBA" id="ARBA00048988"/>
    </source>
</evidence>
<evidence type="ECO:0000256" key="9">
    <source>
        <dbReference type="ARBA" id="ARBA00034808"/>
    </source>
</evidence>
<accession>A0A8E3ZJ81</accession>
<dbReference type="GO" id="GO:0043138">
    <property type="term" value="F:3'-5' DNA helicase activity"/>
    <property type="evidence" value="ECO:0007669"/>
    <property type="project" value="UniProtKB-EC"/>
</dbReference>
<dbReference type="InterPro" id="IPR027417">
    <property type="entry name" value="P-loop_NTPase"/>
</dbReference>
<evidence type="ECO:0000256" key="11">
    <source>
        <dbReference type="PROSITE-ProRule" id="PRU00560"/>
    </source>
</evidence>
<keyword evidence="3 11" id="KW-0378">Hydrolase</keyword>
<dbReference type="PANTHER" id="PTHR11070:SF2">
    <property type="entry name" value="ATP-DEPENDENT DNA HELICASE SRS2"/>
    <property type="match status" value="1"/>
</dbReference>
<dbReference type="OrthoDB" id="9810135at2"/>
<dbReference type="GO" id="GO:0005524">
    <property type="term" value="F:ATP binding"/>
    <property type="evidence" value="ECO:0007669"/>
    <property type="project" value="UniProtKB-UniRule"/>
</dbReference>
<dbReference type="GO" id="GO:0003677">
    <property type="term" value="F:DNA binding"/>
    <property type="evidence" value="ECO:0007669"/>
    <property type="project" value="UniProtKB-KW"/>
</dbReference>
<feature type="domain" description="UvrD-like helicase C-terminal" evidence="13">
    <location>
        <begin position="293"/>
        <end position="560"/>
    </location>
</feature>
<feature type="binding site" evidence="11">
    <location>
        <begin position="26"/>
        <end position="33"/>
    </location>
    <ligand>
        <name>ATP</name>
        <dbReference type="ChEBI" id="CHEBI:30616"/>
    </ligand>
</feature>
<dbReference type="KEGG" id="dho:Dia5BBH33_00900"/>